<proteinExistence type="predicted"/>
<reference evidence="2" key="2">
    <citation type="submission" date="2019-07" db="EMBL/GenBank/DDBJ databases">
        <authorList>
            <person name="Yang Y."/>
            <person name="Bocs S."/>
            <person name="Baudouin L."/>
        </authorList>
    </citation>
    <scope>NUCLEOTIDE SEQUENCE</scope>
    <source>
        <tissue evidence="2">Spear leaf of Hainan Tall coconut</tissue>
    </source>
</reference>
<dbReference type="AlphaFoldDB" id="A0A8K0I1A5"/>
<dbReference type="EMBL" id="CM017874">
    <property type="protein sequence ID" value="KAG1334042.1"/>
    <property type="molecule type" value="Genomic_DNA"/>
</dbReference>
<dbReference type="PANTHER" id="PTHR33222">
    <property type="match status" value="1"/>
</dbReference>
<keyword evidence="3" id="KW-1185">Reference proteome</keyword>
<reference evidence="2" key="1">
    <citation type="journal article" date="2017" name="Gigascience">
        <title>The genome draft of coconut (Cocos nucifera).</title>
        <authorList>
            <person name="Xiao Y."/>
            <person name="Xu P."/>
            <person name="Fan H."/>
            <person name="Baudouin L."/>
            <person name="Xia W."/>
            <person name="Bocs S."/>
            <person name="Xu J."/>
            <person name="Li Q."/>
            <person name="Guo A."/>
            <person name="Zhou L."/>
            <person name="Li J."/>
            <person name="Wu Y."/>
            <person name="Ma Z."/>
            <person name="Armero A."/>
            <person name="Issali A.E."/>
            <person name="Liu N."/>
            <person name="Peng M."/>
            <person name="Yang Y."/>
        </authorList>
    </citation>
    <scope>NUCLEOTIDE SEQUENCE</scope>
    <source>
        <tissue evidence="2">Spear leaf of Hainan Tall coconut</tissue>
    </source>
</reference>
<keyword evidence="1" id="KW-0812">Transmembrane</keyword>
<dbReference type="GO" id="GO:0009535">
    <property type="term" value="C:chloroplast thylakoid membrane"/>
    <property type="evidence" value="ECO:0007669"/>
    <property type="project" value="TreeGrafter"/>
</dbReference>
<sequence>MAATTAAVLGGARLSSAAFPASRNPYLLLSPSPRRFSSSSLPLASSSLLPDAHRFSSLHVKATSSSEETSSSTDDILADLKEKWDGIENKSTVLLYGGDAHRFSSLHVKATSSSEETSSSTDDILADLKEKWDGIENKSTVLLYGGGAIVAVWLSSIVVGAINSVPVIAKQNYAKFSVVFSSYPFHLSVLADSMKFSSTAKQKRVSQRY</sequence>
<evidence type="ECO:0000256" key="1">
    <source>
        <dbReference type="SAM" id="Phobius"/>
    </source>
</evidence>
<feature type="transmembrane region" description="Helical" evidence="1">
    <location>
        <begin position="141"/>
        <end position="162"/>
    </location>
</feature>
<organism evidence="2 3">
    <name type="scientific">Cocos nucifera</name>
    <name type="common">Coconut palm</name>
    <dbReference type="NCBI Taxonomy" id="13894"/>
    <lineage>
        <taxon>Eukaryota</taxon>
        <taxon>Viridiplantae</taxon>
        <taxon>Streptophyta</taxon>
        <taxon>Embryophyta</taxon>
        <taxon>Tracheophyta</taxon>
        <taxon>Spermatophyta</taxon>
        <taxon>Magnoliopsida</taxon>
        <taxon>Liliopsida</taxon>
        <taxon>Arecaceae</taxon>
        <taxon>Arecoideae</taxon>
        <taxon>Cocoseae</taxon>
        <taxon>Attaleinae</taxon>
        <taxon>Cocos</taxon>
    </lineage>
</organism>
<dbReference type="Proteomes" id="UP000797356">
    <property type="component" value="Chromosome 3"/>
</dbReference>
<accession>A0A8K0I1A5</accession>
<dbReference type="PANTHER" id="PTHR33222:SF4">
    <property type="entry name" value="PROTEIN CURVATURE THYLAKOID 1A, CHLOROPLASTIC"/>
    <property type="match status" value="1"/>
</dbReference>
<keyword evidence="1" id="KW-0472">Membrane</keyword>
<keyword evidence="1" id="KW-1133">Transmembrane helix</keyword>
<evidence type="ECO:0000313" key="3">
    <source>
        <dbReference type="Proteomes" id="UP000797356"/>
    </source>
</evidence>
<dbReference type="OrthoDB" id="2014299at2759"/>
<comment type="caution">
    <text evidence="2">The sequence shown here is derived from an EMBL/GenBank/DDBJ whole genome shotgun (WGS) entry which is preliminary data.</text>
</comment>
<evidence type="ECO:0000313" key="2">
    <source>
        <dbReference type="EMBL" id="KAG1334042.1"/>
    </source>
</evidence>
<gene>
    <name evidence="2" type="ORF">COCNU_03G001610</name>
</gene>
<name>A0A8K0I1A5_COCNU</name>
<dbReference type="InterPro" id="IPR033344">
    <property type="entry name" value="CURT1"/>
</dbReference>
<evidence type="ECO:0008006" key="4">
    <source>
        <dbReference type="Google" id="ProtNLM"/>
    </source>
</evidence>
<protein>
    <recommendedName>
        <fullName evidence="4">Cyanobacterial aminoacyl-tRNA synthetase CAAD domain-containing protein</fullName>
    </recommendedName>
</protein>